<evidence type="ECO:0000256" key="1">
    <source>
        <dbReference type="SAM" id="Phobius"/>
    </source>
</evidence>
<keyword evidence="1" id="KW-0812">Transmembrane</keyword>
<accession>A0A074MY59</accession>
<dbReference type="EMBL" id="JMIX01000003">
    <property type="protein sequence ID" value="KEO98439.1"/>
    <property type="molecule type" value="Genomic_DNA"/>
</dbReference>
<keyword evidence="3" id="KW-1185">Reference proteome</keyword>
<dbReference type="KEGG" id="elq:Ga0102493_113092"/>
<organism evidence="2 3">
    <name type="scientific">Erythrobacter litoralis</name>
    <dbReference type="NCBI Taxonomy" id="39960"/>
    <lineage>
        <taxon>Bacteria</taxon>
        <taxon>Pseudomonadati</taxon>
        <taxon>Pseudomonadota</taxon>
        <taxon>Alphaproteobacteria</taxon>
        <taxon>Sphingomonadales</taxon>
        <taxon>Erythrobacteraceae</taxon>
        <taxon>Erythrobacter/Porphyrobacter group</taxon>
        <taxon>Erythrobacter</taxon>
    </lineage>
</organism>
<dbReference type="RefSeq" id="WP_034900648.1">
    <property type="nucleotide sequence ID" value="NZ_CP017057.1"/>
</dbReference>
<evidence type="ECO:0000313" key="3">
    <source>
        <dbReference type="Proteomes" id="UP000027866"/>
    </source>
</evidence>
<dbReference type="AlphaFoldDB" id="A0A074MY59"/>
<feature type="transmembrane region" description="Helical" evidence="1">
    <location>
        <begin position="40"/>
        <end position="57"/>
    </location>
</feature>
<gene>
    <name evidence="2" type="ORF">EH32_04825</name>
</gene>
<feature type="transmembrane region" description="Helical" evidence="1">
    <location>
        <begin position="69"/>
        <end position="89"/>
    </location>
</feature>
<sequence length="94" mass="10027">MAAQAPDLTAEQKRWAFFGSTLFLTAVGFLGYAVAKGVMLAFAIGWVILQAFGYVGSLSRAKGDFAHPLFKSQVMIHFVVLGLLVALILKGPPA</sequence>
<dbReference type="PATRIC" id="fig|39960.10.peg.2186"/>
<name>A0A074MY59_9SPHN</name>
<evidence type="ECO:0000313" key="2">
    <source>
        <dbReference type="EMBL" id="KEO98439.1"/>
    </source>
</evidence>
<dbReference type="Proteomes" id="UP000027866">
    <property type="component" value="Unassembled WGS sequence"/>
</dbReference>
<proteinExistence type="predicted"/>
<keyword evidence="1" id="KW-1133">Transmembrane helix</keyword>
<keyword evidence="1" id="KW-0472">Membrane</keyword>
<protein>
    <submittedName>
        <fullName evidence="2">Pyridoxal phosphate biosynthetic protein</fullName>
    </submittedName>
</protein>
<comment type="caution">
    <text evidence="2">The sequence shown here is derived from an EMBL/GenBank/DDBJ whole genome shotgun (WGS) entry which is preliminary data.</text>
</comment>
<reference evidence="2 3" key="1">
    <citation type="submission" date="2014-04" db="EMBL/GenBank/DDBJ databases">
        <title>A comprehensive comparison of genomes of Erythrobacter spp. Strains.</title>
        <authorList>
            <person name="Zheng Q."/>
        </authorList>
    </citation>
    <scope>NUCLEOTIDE SEQUENCE [LARGE SCALE GENOMIC DNA]</scope>
    <source>
        <strain evidence="2 3">DSM 8509</strain>
    </source>
</reference>
<feature type="transmembrane region" description="Helical" evidence="1">
    <location>
        <begin position="15"/>
        <end position="34"/>
    </location>
</feature>